<dbReference type="eggNOG" id="COG2141">
    <property type="taxonomic scope" value="Bacteria"/>
</dbReference>
<keyword evidence="4" id="KW-0503">Monooxygenase</keyword>
<evidence type="ECO:0000313" key="7">
    <source>
        <dbReference type="Proteomes" id="UP000030401"/>
    </source>
</evidence>
<dbReference type="Proteomes" id="UP000030401">
    <property type="component" value="Unassembled WGS sequence"/>
</dbReference>
<dbReference type="GO" id="GO:0004497">
    <property type="term" value="F:monooxygenase activity"/>
    <property type="evidence" value="ECO:0007669"/>
    <property type="project" value="UniProtKB-KW"/>
</dbReference>
<dbReference type="InterPro" id="IPR051260">
    <property type="entry name" value="Diverse_substr_monoxygenases"/>
</dbReference>
<keyword evidence="2" id="KW-0288">FMN</keyword>
<comment type="caution">
    <text evidence="6">The sequence shown here is derived from an EMBL/GenBank/DDBJ whole genome shotgun (WGS) entry which is preliminary data.</text>
</comment>
<dbReference type="GO" id="GO:0016705">
    <property type="term" value="F:oxidoreductase activity, acting on paired donors, with incorporation or reduction of molecular oxygen"/>
    <property type="evidence" value="ECO:0007669"/>
    <property type="project" value="InterPro"/>
</dbReference>
<keyword evidence="7" id="KW-1185">Reference proteome</keyword>
<evidence type="ECO:0000259" key="5">
    <source>
        <dbReference type="Pfam" id="PF00296"/>
    </source>
</evidence>
<reference evidence="6 7" key="1">
    <citation type="submission" date="2013-08" db="EMBL/GenBank/DDBJ databases">
        <authorList>
            <person name="Huang J."/>
            <person name="Wang G."/>
        </authorList>
    </citation>
    <scope>NUCLEOTIDE SEQUENCE [LARGE SCALE GENOMIC DNA]</scope>
    <source>
        <strain evidence="6 7">JSM 072002</strain>
    </source>
</reference>
<evidence type="ECO:0000256" key="4">
    <source>
        <dbReference type="ARBA" id="ARBA00023033"/>
    </source>
</evidence>
<dbReference type="PANTHER" id="PTHR30011">
    <property type="entry name" value="ALKANESULFONATE MONOOXYGENASE-RELATED"/>
    <property type="match status" value="1"/>
</dbReference>
<keyword evidence="1" id="KW-0285">Flavoprotein</keyword>
<dbReference type="SUPFAM" id="SSF51679">
    <property type="entry name" value="Bacterial luciferase-like"/>
    <property type="match status" value="1"/>
</dbReference>
<dbReference type="InterPro" id="IPR020020">
    <property type="entry name" value="Luciferase-type_oxidoreductase"/>
</dbReference>
<dbReference type="Pfam" id="PF00296">
    <property type="entry name" value="Bac_luciferase"/>
    <property type="match status" value="1"/>
</dbReference>
<dbReference type="AlphaFoldDB" id="A0A0A5G0P7"/>
<dbReference type="OrthoDB" id="9776438at2"/>
<evidence type="ECO:0000256" key="1">
    <source>
        <dbReference type="ARBA" id="ARBA00022630"/>
    </source>
</evidence>
<sequence>MENFQNHNGYRLAFQKNKLTLGFLLPLESYTGSFPKMDIEEQLNLIKQVDQMGFASLFVRDAPIYDPKFGDVGFLYDPFLFLTYVAAHTEHIALGTSSIVTTLRNPLHLAKTAASLDRLSKQRFIFGVATGDRAIEFPTFKVDPAKKGDLFQESITVMRKAWQQSFPQIQTEYINLTEGDIVPKPLLGNIPTFGTGYSRQTIDWLAENTDGWLFYPQNIKDQKTLIKKWSERTNTFKPFVQPVAIDLSEKANEFPKPITGGFRAGYKFLIEYLNAYQEAGVNHVAFVLKPGKRPANEVVQELGEEVLPYFPSLHSQHHT</sequence>
<dbReference type="InterPro" id="IPR011251">
    <property type="entry name" value="Luciferase-like_dom"/>
</dbReference>
<dbReference type="RefSeq" id="WP_036834105.1">
    <property type="nucleotide sequence ID" value="NZ_AVPG01000011.1"/>
</dbReference>
<dbReference type="InterPro" id="IPR036661">
    <property type="entry name" value="Luciferase-like_sf"/>
</dbReference>
<dbReference type="NCBIfam" id="TIGR03571">
    <property type="entry name" value="lucif_BA3436"/>
    <property type="match status" value="1"/>
</dbReference>
<accession>A0A0A5G0P7</accession>
<name>A0A0A5G0P7_9BACI</name>
<dbReference type="EMBL" id="AVPG01000011">
    <property type="protein sequence ID" value="KGX86686.1"/>
    <property type="molecule type" value="Genomic_DNA"/>
</dbReference>
<gene>
    <name evidence="6" type="ORF">N784_03555</name>
</gene>
<evidence type="ECO:0000313" key="6">
    <source>
        <dbReference type="EMBL" id="KGX86686.1"/>
    </source>
</evidence>
<evidence type="ECO:0000256" key="3">
    <source>
        <dbReference type="ARBA" id="ARBA00023002"/>
    </source>
</evidence>
<dbReference type="Gene3D" id="3.20.20.30">
    <property type="entry name" value="Luciferase-like domain"/>
    <property type="match status" value="1"/>
</dbReference>
<dbReference type="PANTHER" id="PTHR30011:SF16">
    <property type="entry name" value="C2H2 FINGER DOMAIN TRANSCRIPTION FACTOR (EUROFUNG)-RELATED"/>
    <property type="match status" value="1"/>
</dbReference>
<feature type="domain" description="Luciferase-like" evidence="5">
    <location>
        <begin position="31"/>
        <end position="232"/>
    </location>
</feature>
<proteinExistence type="predicted"/>
<evidence type="ECO:0000256" key="2">
    <source>
        <dbReference type="ARBA" id="ARBA00022643"/>
    </source>
</evidence>
<dbReference type="STRING" id="1385512.N784_03555"/>
<organism evidence="6 7">
    <name type="scientific">Pontibacillus litoralis JSM 072002</name>
    <dbReference type="NCBI Taxonomy" id="1385512"/>
    <lineage>
        <taxon>Bacteria</taxon>
        <taxon>Bacillati</taxon>
        <taxon>Bacillota</taxon>
        <taxon>Bacilli</taxon>
        <taxon>Bacillales</taxon>
        <taxon>Bacillaceae</taxon>
        <taxon>Pontibacillus</taxon>
    </lineage>
</organism>
<keyword evidence="3" id="KW-0560">Oxidoreductase</keyword>
<protein>
    <submittedName>
        <fullName evidence="6">Coenzyme F420-dependent N5,N10-methylene tetrahydromethanopterin reductase</fullName>
    </submittedName>
</protein>